<dbReference type="Proteomes" id="UP000252355">
    <property type="component" value="Unassembled WGS sequence"/>
</dbReference>
<evidence type="ECO:0008006" key="4">
    <source>
        <dbReference type="Google" id="ProtNLM"/>
    </source>
</evidence>
<accession>A0A367ZPD6</accession>
<protein>
    <recommendedName>
        <fullName evidence="4">Type II secretion system protein</fullName>
    </recommendedName>
</protein>
<evidence type="ECO:0000256" key="1">
    <source>
        <dbReference type="SAM" id="Phobius"/>
    </source>
</evidence>
<evidence type="ECO:0000313" key="3">
    <source>
        <dbReference type="Proteomes" id="UP000252355"/>
    </source>
</evidence>
<keyword evidence="1" id="KW-0472">Membrane</keyword>
<keyword evidence="1" id="KW-0812">Transmembrane</keyword>
<reference evidence="2 3" key="1">
    <citation type="submission" date="2018-05" db="EMBL/GenBank/DDBJ databases">
        <title>A metagenomic window into the 2 km-deep terrestrial subsurface aquifer revealed taxonomically and functionally diverse microbial community comprising novel uncultured bacterial lineages.</title>
        <authorList>
            <person name="Kadnikov V.V."/>
            <person name="Mardanov A.V."/>
            <person name="Beletsky A.V."/>
            <person name="Banks D."/>
            <person name="Pimenov N.V."/>
            <person name="Frank Y.A."/>
            <person name="Karnachuk O.V."/>
            <person name="Ravin N.V."/>
        </authorList>
    </citation>
    <scope>NUCLEOTIDE SEQUENCE [LARGE SCALE GENOMIC DNA]</scope>
    <source>
        <strain evidence="2">BY5</strain>
    </source>
</reference>
<feature type="transmembrane region" description="Helical" evidence="1">
    <location>
        <begin position="20"/>
        <end position="37"/>
    </location>
</feature>
<comment type="caution">
    <text evidence="2">The sequence shown here is derived from an EMBL/GenBank/DDBJ whole genome shotgun (WGS) entry which is preliminary data.</text>
</comment>
<dbReference type="EMBL" id="QOQW01000009">
    <property type="protein sequence ID" value="RCK79963.1"/>
    <property type="molecule type" value="Genomic_DNA"/>
</dbReference>
<sequence length="157" mass="18080">MRRHRPRGRRSNGFSTPELLMTLMVFSFGLLPLIVLFQSSHKTTAQAKNLMVAQSLGRTIIDEIRAMGFDAIAREMREPTGVFHDFQQVKGKLVESDPDSIEYPEYYGRFMTKVVADADDDNNPKKFRIELEIKWREPDREFSLGFGTVVVKYGAKF</sequence>
<proteinExistence type="predicted"/>
<gene>
    <name evidence="2" type="ORF">OZSIB_3832</name>
</gene>
<name>A0A367ZPD6_9BACT</name>
<organism evidence="2 3">
    <name type="scientific">Candidatus Ozemobacter sibiricus</name>
    <dbReference type="NCBI Taxonomy" id="2268124"/>
    <lineage>
        <taxon>Bacteria</taxon>
        <taxon>Candidatus Ozemobacteria</taxon>
        <taxon>Candidatus Ozemobacterales</taxon>
        <taxon>Candidatus Ozemobacteraceae</taxon>
        <taxon>Candidatus Ozemobacter</taxon>
    </lineage>
</organism>
<keyword evidence="1" id="KW-1133">Transmembrane helix</keyword>
<dbReference type="AlphaFoldDB" id="A0A367ZPD6"/>
<evidence type="ECO:0000313" key="2">
    <source>
        <dbReference type="EMBL" id="RCK79963.1"/>
    </source>
</evidence>